<gene>
    <name evidence="5" type="ordered locus">Psesu_0906</name>
</gene>
<accession>E6WRM6</accession>
<dbReference type="Pfam" id="PF00990">
    <property type="entry name" value="GGDEF"/>
    <property type="match status" value="1"/>
</dbReference>
<dbReference type="EMBL" id="CP002446">
    <property type="protein sequence ID" value="ADV26757.1"/>
    <property type="molecule type" value="Genomic_DNA"/>
</dbReference>
<dbReference type="Proteomes" id="UP000008632">
    <property type="component" value="Chromosome"/>
</dbReference>
<evidence type="ECO:0000259" key="3">
    <source>
        <dbReference type="PROSITE" id="PS50887"/>
    </source>
</evidence>
<dbReference type="eggNOG" id="COG3706">
    <property type="taxonomic scope" value="Bacteria"/>
</dbReference>
<dbReference type="GO" id="GO:0052621">
    <property type="term" value="F:diguanylate cyclase activity"/>
    <property type="evidence" value="ECO:0007669"/>
    <property type="project" value="UniProtKB-EC"/>
</dbReference>
<dbReference type="Pfam" id="PF08668">
    <property type="entry name" value="HDOD"/>
    <property type="match status" value="1"/>
</dbReference>
<dbReference type="InterPro" id="IPR043128">
    <property type="entry name" value="Rev_trsase/Diguanyl_cyclase"/>
</dbReference>
<sequence>MHPDLESSLLHCRNLPSPPAIALQIIELAQDPDVDLGAAASVIAMDPALSARLMRVANSPLYAGRRRVETLAQATTMLGLNATLSLALGFSLARGLRAIDSAAAEQERLWKHSVLAALAARLLGEQAGLDKLEDLMLAGLLQDIGALAMLQARPDAWLALRDGGRIPVTPEREREVFGGDHAEAGAWLARRWQLPGYLCNAIATSEGSPEPSSTFEGCVYASGAVATLWLAEGDDDGALRTAAAARIQAGGVGGPGTLDSLLAQMASAAQGFGALFDMRIVQPAHLQAIIEQARELLVLRNLREIQETARARREADASREHIRNLTEQARRDPLTGVYNRMQLEEALEREFSAAVAAGHPLSIAFVDLDDFKQINDRHGHLVGDQVLRQFAQTLQRMLRSTDLVARYGGEEFLVVLAHSNEAAATRVLQRILDETARTPMAVVDGHPLYVTFSAGVATRDGEHGQFTCPRSLVQAADQALYLAKRRGRNQVGQHGQ</sequence>
<dbReference type="GO" id="GO:0043709">
    <property type="term" value="P:cell adhesion involved in single-species biofilm formation"/>
    <property type="evidence" value="ECO:0007669"/>
    <property type="project" value="TreeGrafter"/>
</dbReference>
<feature type="domain" description="HDOD" evidence="4">
    <location>
        <begin position="15"/>
        <end position="208"/>
    </location>
</feature>
<keyword evidence="6" id="KW-1185">Reference proteome</keyword>
<dbReference type="eggNOG" id="COG1639">
    <property type="taxonomic scope" value="Bacteria"/>
</dbReference>
<dbReference type="AlphaFoldDB" id="E6WRM6"/>
<dbReference type="InterPro" id="IPR029787">
    <property type="entry name" value="Nucleotide_cyclase"/>
</dbReference>
<dbReference type="CDD" id="cd01949">
    <property type="entry name" value="GGDEF"/>
    <property type="match status" value="1"/>
</dbReference>
<evidence type="ECO:0000256" key="2">
    <source>
        <dbReference type="ARBA" id="ARBA00012528"/>
    </source>
</evidence>
<protein>
    <recommendedName>
        <fullName evidence="2">diguanylate cyclase</fullName>
        <ecNumber evidence="2">2.7.7.65</ecNumber>
    </recommendedName>
</protein>
<dbReference type="SUPFAM" id="SSF109604">
    <property type="entry name" value="HD-domain/PDEase-like"/>
    <property type="match status" value="1"/>
</dbReference>
<dbReference type="EC" id="2.7.7.65" evidence="2"/>
<dbReference type="InterPro" id="IPR050469">
    <property type="entry name" value="Diguanylate_Cyclase"/>
</dbReference>
<dbReference type="RefSeq" id="WP_013534587.1">
    <property type="nucleotide sequence ID" value="NC_014924.1"/>
</dbReference>
<evidence type="ECO:0000256" key="1">
    <source>
        <dbReference type="ARBA" id="ARBA00001946"/>
    </source>
</evidence>
<dbReference type="GO" id="GO:1902201">
    <property type="term" value="P:negative regulation of bacterial-type flagellum-dependent cell motility"/>
    <property type="evidence" value="ECO:0007669"/>
    <property type="project" value="TreeGrafter"/>
</dbReference>
<dbReference type="STRING" id="743721.Psesu_0906"/>
<dbReference type="PANTHER" id="PTHR45138">
    <property type="entry name" value="REGULATORY COMPONENTS OF SENSORY TRANSDUCTION SYSTEM"/>
    <property type="match status" value="1"/>
</dbReference>
<dbReference type="SMART" id="SM00267">
    <property type="entry name" value="GGDEF"/>
    <property type="match status" value="1"/>
</dbReference>
<reference evidence="5 6" key="1">
    <citation type="submission" date="2011-01" db="EMBL/GenBank/DDBJ databases">
        <title>Complete sequence of Pseudoxanthomonas suwonensis 11-1.</title>
        <authorList>
            <consortium name="US DOE Joint Genome Institute"/>
            <person name="Lucas S."/>
            <person name="Copeland A."/>
            <person name="Lapidus A."/>
            <person name="Cheng J.-F."/>
            <person name="Goodwin L."/>
            <person name="Pitluck S."/>
            <person name="Teshima H."/>
            <person name="Detter J.C."/>
            <person name="Han C."/>
            <person name="Tapia R."/>
            <person name="Land M."/>
            <person name="Hauser L."/>
            <person name="Kyrpides N."/>
            <person name="Ivanova N."/>
            <person name="Ovchinnikova G."/>
            <person name="Siebers A.K."/>
            <person name="Allgaier M."/>
            <person name="Thelen M.P."/>
            <person name="Hugenholtz P."/>
            <person name="Gladden J."/>
            <person name="Woyke T."/>
        </authorList>
    </citation>
    <scope>NUCLEOTIDE SEQUENCE [LARGE SCALE GENOMIC DNA]</scope>
    <source>
        <strain evidence="6">11-1</strain>
    </source>
</reference>
<dbReference type="SUPFAM" id="SSF55073">
    <property type="entry name" value="Nucleotide cyclase"/>
    <property type="match status" value="1"/>
</dbReference>
<name>E6WRM6_PSEUU</name>
<dbReference type="PROSITE" id="PS51833">
    <property type="entry name" value="HDOD"/>
    <property type="match status" value="1"/>
</dbReference>
<evidence type="ECO:0000313" key="6">
    <source>
        <dbReference type="Proteomes" id="UP000008632"/>
    </source>
</evidence>
<dbReference type="FunFam" id="3.30.70.270:FF:000001">
    <property type="entry name" value="Diguanylate cyclase domain protein"/>
    <property type="match status" value="1"/>
</dbReference>
<proteinExistence type="predicted"/>
<dbReference type="InterPro" id="IPR013976">
    <property type="entry name" value="HDOD"/>
</dbReference>
<comment type="cofactor">
    <cofactor evidence="1">
        <name>Mg(2+)</name>
        <dbReference type="ChEBI" id="CHEBI:18420"/>
    </cofactor>
</comment>
<dbReference type="OrthoDB" id="9803824at2"/>
<dbReference type="Gene3D" id="3.30.70.270">
    <property type="match status" value="1"/>
</dbReference>
<dbReference type="GO" id="GO:0005886">
    <property type="term" value="C:plasma membrane"/>
    <property type="evidence" value="ECO:0007669"/>
    <property type="project" value="TreeGrafter"/>
</dbReference>
<dbReference type="HOGENOM" id="CLU_019124_1_0_6"/>
<evidence type="ECO:0000313" key="5">
    <source>
        <dbReference type="EMBL" id="ADV26757.1"/>
    </source>
</evidence>
<dbReference type="Gene3D" id="1.10.3210.10">
    <property type="entry name" value="Hypothetical protein af1432"/>
    <property type="match status" value="1"/>
</dbReference>
<dbReference type="PANTHER" id="PTHR45138:SF24">
    <property type="entry name" value="DIGUANYLATE CYCLASE DGCC-RELATED"/>
    <property type="match status" value="1"/>
</dbReference>
<feature type="domain" description="GGDEF" evidence="3">
    <location>
        <begin position="359"/>
        <end position="496"/>
    </location>
</feature>
<evidence type="ECO:0000259" key="4">
    <source>
        <dbReference type="PROSITE" id="PS51833"/>
    </source>
</evidence>
<organism evidence="5 6">
    <name type="scientific">Pseudoxanthomonas suwonensis (strain 11-1)</name>
    <dbReference type="NCBI Taxonomy" id="743721"/>
    <lineage>
        <taxon>Bacteria</taxon>
        <taxon>Pseudomonadati</taxon>
        <taxon>Pseudomonadota</taxon>
        <taxon>Gammaproteobacteria</taxon>
        <taxon>Lysobacterales</taxon>
        <taxon>Lysobacteraceae</taxon>
        <taxon>Pseudoxanthomonas</taxon>
    </lineage>
</organism>
<dbReference type="KEGG" id="psu:Psesu_0906"/>
<dbReference type="NCBIfam" id="TIGR00254">
    <property type="entry name" value="GGDEF"/>
    <property type="match status" value="1"/>
</dbReference>
<dbReference type="PROSITE" id="PS50887">
    <property type="entry name" value="GGDEF"/>
    <property type="match status" value="1"/>
</dbReference>
<dbReference type="InterPro" id="IPR000160">
    <property type="entry name" value="GGDEF_dom"/>
</dbReference>